<dbReference type="GO" id="GO:0006814">
    <property type="term" value="P:sodium ion transport"/>
    <property type="evidence" value="ECO:0007669"/>
    <property type="project" value="UniProtKB-KW"/>
</dbReference>
<evidence type="ECO:0000256" key="9">
    <source>
        <dbReference type="ARBA" id="ARBA00023201"/>
    </source>
</evidence>
<dbReference type="GO" id="GO:0015297">
    <property type="term" value="F:antiporter activity"/>
    <property type="evidence" value="ECO:0007669"/>
    <property type="project" value="UniProtKB-KW"/>
</dbReference>
<keyword evidence="4 10" id="KW-0812">Transmembrane</keyword>
<organism evidence="12 13">
    <name type="scientific">Tetrapyrgos nigripes</name>
    <dbReference type="NCBI Taxonomy" id="182062"/>
    <lineage>
        <taxon>Eukaryota</taxon>
        <taxon>Fungi</taxon>
        <taxon>Dikarya</taxon>
        <taxon>Basidiomycota</taxon>
        <taxon>Agaricomycotina</taxon>
        <taxon>Agaricomycetes</taxon>
        <taxon>Agaricomycetidae</taxon>
        <taxon>Agaricales</taxon>
        <taxon>Marasmiineae</taxon>
        <taxon>Marasmiaceae</taxon>
        <taxon>Tetrapyrgos</taxon>
    </lineage>
</organism>
<keyword evidence="3" id="KW-0050">Antiport</keyword>
<dbReference type="Proteomes" id="UP000559256">
    <property type="component" value="Unassembled WGS sequence"/>
</dbReference>
<feature type="transmembrane region" description="Helical" evidence="10">
    <location>
        <begin position="61"/>
        <end position="79"/>
    </location>
</feature>
<keyword evidence="9" id="KW-0739">Sodium transport</keyword>
<comment type="subcellular location">
    <subcellularLocation>
        <location evidence="1">Membrane</location>
        <topology evidence="1">Multi-pass membrane protein</topology>
    </subcellularLocation>
</comment>
<evidence type="ECO:0000256" key="7">
    <source>
        <dbReference type="ARBA" id="ARBA00023065"/>
    </source>
</evidence>
<evidence type="ECO:0000256" key="6">
    <source>
        <dbReference type="ARBA" id="ARBA00023053"/>
    </source>
</evidence>
<dbReference type="GO" id="GO:1902600">
    <property type="term" value="P:proton transmembrane transport"/>
    <property type="evidence" value="ECO:0007669"/>
    <property type="project" value="InterPro"/>
</dbReference>
<feature type="transmembrane region" description="Helical" evidence="10">
    <location>
        <begin position="91"/>
        <end position="114"/>
    </location>
</feature>
<evidence type="ECO:0000256" key="2">
    <source>
        <dbReference type="ARBA" id="ARBA00022448"/>
    </source>
</evidence>
<evidence type="ECO:0000259" key="11">
    <source>
        <dbReference type="Pfam" id="PF00999"/>
    </source>
</evidence>
<feature type="transmembrane region" description="Helical" evidence="10">
    <location>
        <begin position="232"/>
        <end position="251"/>
    </location>
</feature>
<protein>
    <recommendedName>
        <fullName evidence="11">Cation/H+ exchanger transmembrane domain-containing protein</fullName>
    </recommendedName>
</protein>
<dbReference type="OrthoDB" id="1288932at2759"/>
<gene>
    <name evidence="12" type="ORF">D9758_000788</name>
</gene>
<reference evidence="12 13" key="1">
    <citation type="journal article" date="2020" name="ISME J.">
        <title>Uncovering the hidden diversity of litter-decomposition mechanisms in mushroom-forming fungi.</title>
        <authorList>
            <person name="Floudas D."/>
            <person name="Bentzer J."/>
            <person name="Ahren D."/>
            <person name="Johansson T."/>
            <person name="Persson P."/>
            <person name="Tunlid A."/>
        </authorList>
    </citation>
    <scope>NUCLEOTIDE SEQUENCE [LARGE SCALE GENOMIC DNA]</scope>
    <source>
        <strain evidence="12 13">CBS 291.85</strain>
    </source>
</reference>
<feature type="transmembrane region" description="Helical" evidence="10">
    <location>
        <begin position="348"/>
        <end position="369"/>
    </location>
</feature>
<feature type="transmembrane region" description="Helical" evidence="10">
    <location>
        <begin position="194"/>
        <end position="212"/>
    </location>
</feature>
<dbReference type="InterPro" id="IPR006153">
    <property type="entry name" value="Cation/H_exchanger_TM"/>
</dbReference>
<evidence type="ECO:0000256" key="4">
    <source>
        <dbReference type="ARBA" id="ARBA00022692"/>
    </source>
</evidence>
<keyword evidence="2" id="KW-0813">Transport</keyword>
<dbReference type="EMBL" id="JAACJM010000003">
    <property type="protein sequence ID" value="KAF5373680.1"/>
    <property type="molecule type" value="Genomic_DNA"/>
</dbReference>
<dbReference type="Pfam" id="PF00999">
    <property type="entry name" value="Na_H_Exchanger"/>
    <property type="match status" value="1"/>
</dbReference>
<comment type="caution">
    <text evidence="12">The sequence shown here is derived from an EMBL/GenBank/DDBJ whole genome shotgun (WGS) entry which is preliminary data.</text>
</comment>
<keyword evidence="5 10" id="KW-1133">Transmembrane helix</keyword>
<feature type="transmembrane region" description="Helical" evidence="10">
    <location>
        <begin position="451"/>
        <end position="475"/>
    </location>
</feature>
<evidence type="ECO:0000256" key="5">
    <source>
        <dbReference type="ARBA" id="ARBA00022989"/>
    </source>
</evidence>
<name>A0A8H5GZH1_9AGAR</name>
<dbReference type="PANTHER" id="PTHR43562">
    <property type="entry name" value="NAPA-TYPE SODIUM/HYDROGEN ANTIPORTER"/>
    <property type="match status" value="1"/>
</dbReference>
<dbReference type="GO" id="GO:0016020">
    <property type="term" value="C:membrane"/>
    <property type="evidence" value="ECO:0007669"/>
    <property type="project" value="UniProtKB-SubCell"/>
</dbReference>
<feature type="domain" description="Cation/H+ exchanger transmembrane" evidence="11">
    <location>
        <begin position="35"/>
        <end position="465"/>
    </location>
</feature>
<dbReference type="PANTHER" id="PTHR43562:SF3">
    <property type="entry name" value="SODIUM ION_PROTON EXCHANGER (EUROFUNG)"/>
    <property type="match status" value="1"/>
</dbReference>
<keyword evidence="8 10" id="KW-0472">Membrane</keyword>
<evidence type="ECO:0000256" key="1">
    <source>
        <dbReference type="ARBA" id="ARBA00004141"/>
    </source>
</evidence>
<feature type="transmembrane region" description="Helical" evidence="10">
    <location>
        <begin position="316"/>
        <end position="336"/>
    </location>
</feature>
<keyword evidence="6" id="KW-0915">Sodium</keyword>
<accession>A0A8H5GZH1</accession>
<evidence type="ECO:0000256" key="3">
    <source>
        <dbReference type="ARBA" id="ARBA00022449"/>
    </source>
</evidence>
<keyword evidence="13" id="KW-1185">Reference proteome</keyword>
<dbReference type="AlphaFoldDB" id="A0A8H5GZH1"/>
<sequence>MQYYIPEVTLLLTLSSFLYLLNVAEAVFTSLLEAGILGSLAIGIIYGPQASNILSETLQETFLVLGYIGLLLLVFEAGLSTNLKLIYSHLGLSLVVGTTGVVLPIAFSILLLHFGYHYTVLQAFAAGASLCSTSLGTTLALLKPEWRQTKMGVVLLSAALLDDVIGLVIAAIISDLSASSASPGGISWQSIVRPILVSVAFIFGTWLLTWLFRISLAKVSEKWQRRLYKGRVQIFLLVASLSAFVSGAEYAGTSELFGAYLCGVLIAQSFRYVPEVEIEHNPSVHQSQASLTLIGNTGYYSPHLAFTAYIQPLLKYLLSPIFFASIGSALPIRSLGSVNGSSAVVWRGWIYSLLMLVVKALTGIWLIIWPENGILSIYFRVWKRLTRKARSRQPASTANPLPPENPTTPSFASSPVKSALLLGFAMVARGEIALIVAQLARPILSDDPECFAVVIWAILVNTVAGAAVVGFYSAVKRGKVSSHK</sequence>
<evidence type="ECO:0000256" key="10">
    <source>
        <dbReference type="SAM" id="Phobius"/>
    </source>
</evidence>
<proteinExistence type="predicted"/>
<feature type="transmembrane region" description="Helical" evidence="10">
    <location>
        <begin position="154"/>
        <end position="174"/>
    </location>
</feature>
<feature type="transmembrane region" description="Helical" evidence="10">
    <location>
        <begin position="120"/>
        <end position="142"/>
    </location>
</feature>
<evidence type="ECO:0000256" key="8">
    <source>
        <dbReference type="ARBA" id="ARBA00023136"/>
    </source>
</evidence>
<dbReference type="InterPro" id="IPR038770">
    <property type="entry name" value="Na+/solute_symporter_sf"/>
</dbReference>
<evidence type="ECO:0000313" key="12">
    <source>
        <dbReference type="EMBL" id="KAF5373680.1"/>
    </source>
</evidence>
<keyword evidence="7" id="KW-0406">Ion transport</keyword>
<evidence type="ECO:0000313" key="13">
    <source>
        <dbReference type="Proteomes" id="UP000559256"/>
    </source>
</evidence>
<dbReference type="Gene3D" id="1.20.1530.20">
    <property type="match status" value="2"/>
</dbReference>